<sequence length="146" mass="15947">MSGLVPTFCLQSRWAEAHNCTKFQGHLLLSFRVTNHTFFSPSLPTQALISPQYAQNSFRPNTRYPLVHIDSWATMTCNNSSGESKAKSQAQGSQNEYGMVKGGDCKGQVLSPKASETSTRNKVRDTGPATSTSRESTADGLYHGEV</sequence>
<gene>
    <name evidence="2" type="ORF">BCR38DRAFT_404755</name>
</gene>
<dbReference type="GeneID" id="63774087"/>
<reference evidence="2 3" key="1">
    <citation type="submission" date="2016-07" db="EMBL/GenBank/DDBJ databases">
        <title>Pervasive Adenine N6-methylation of Active Genes in Fungi.</title>
        <authorList>
            <consortium name="DOE Joint Genome Institute"/>
            <person name="Mondo S.J."/>
            <person name="Dannebaum R.O."/>
            <person name="Kuo R.C."/>
            <person name="Labutti K."/>
            <person name="Haridas S."/>
            <person name="Kuo A."/>
            <person name="Salamov A."/>
            <person name="Ahrendt S.R."/>
            <person name="Lipzen A."/>
            <person name="Sullivan W."/>
            <person name="Andreopoulos W.B."/>
            <person name="Clum A."/>
            <person name="Lindquist E."/>
            <person name="Daum C."/>
            <person name="Ramamoorthy G.K."/>
            <person name="Gryganskyi A."/>
            <person name="Culley D."/>
            <person name="Magnuson J.K."/>
            <person name="James T.Y."/>
            <person name="O'Malley M.A."/>
            <person name="Stajich J.E."/>
            <person name="Spatafora J.W."/>
            <person name="Visel A."/>
            <person name="Grigoriev I.V."/>
        </authorList>
    </citation>
    <scope>NUCLEOTIDE SEQUENCE [LARGE SCALE GENOMIC DNA]</scope>
    <source>
        <strain evidence="2 3">CBS 129021</strain>
    </source>
</reference>
<evidence type="ECO:0000313" key="2">
    <source>
        <dbReference type="EMBL" id="ORY71701.1"/>
    </source>
</evidence>
<dbReference type="RefSeq" id="XP_040721293.1">
    <property type="nucleotide sequence ID" value="XM_040857875.1"/>
</dbReference>
<evidence type="ECO:0000256" key="1">
    <source>
        <dbReference type="SAM" id="MobiDB-lite"/>
    </source>
</evidence>
<dbReference type="InParanoid" id="A0A1Y2EJH5"/>
<feature type="region of interest" description="Disordered" evidence="1">
    <location>
        <begin position="78"/>
        <end position="146"/>
    </location>
</feature>
<dbReference type="Proteomes" id="UP000193689">
    <property type="component" value="Unassembled WGS sequence"/>
</dbReference>
<protein>
    <submittedName>
        <fullName evidence="2">Uncharacterized protein</fullName>
    </submittedName>
</protein>
<dbReference type="EMBL" id="MCFJ01000001">
    <property type="protein sequence ID" value="ORY71701.1"/>
    <property type="molecule type" value="Genomic_DNA"/>
</dbReference>
<accession>A0A1Y2EJH5</accession>
<dbReference type="AlphaFoldDB" id="A0A1Y2EJH5"/>
<evidence type="ECO:0000313" key="3">
    <source>
        <dbReference type="Proteomes" id="UP000193689"/>
    </source>
</evidence>
<comment type="caution">
    <text evidence="2">The sequence shown here is derived from an EMBL/GenBank/DDBJ whole genome shotgun (WGS) entry which is preliminary data.</text>
</comment>
<proteinExistence type="predicted"/>
<name>A0A1Y2EJH5_9PEZI</name>
<feature type="compositionally biased region" description="Polar residues" evidence="1">
    <location>
        <begin position="78"/>
        <end position="96"/>
    </location>
</feature>
<keyword evidence="3" id="KW-1185">Reference proteome</keyword>
<organism evidence="2 3">
    <name type="scientific">Pseudomassariella vexata</name>
    <dbReference type="NCBI Taxonomy" id="1141098"/>
    <lineage>
        <taxon>Eukaryota</taxon>
        <taxon>Fungi</taxon>
        <taxon>Dikarya</taxon>
        <taxon>Ascomycota</taxon>
        <taxon>Pezizomycotina</taxon>
        <taxon>Sordariomycetes</taxon>
        <taxon>Xylariomycetidae</taxon>
        <taxon>Amphisphaeriales</taxon>
        <taxon>Pseudomassariaceae</taxon>
        <taxon>Pseudomassariella</taxon>
    </lineage>
</organism>